<evidence type="ECO:0008006" key="5">
    <source>
        <dbReference type="Google" id="ProtNLM"/>
    </source>
</evidence>
<dbReference type="InterPro" id="IPR008884">
    <property type="entry name" value="TylF_MeTrfase"/>
</dbReference>
<feature type="signal peptide" evidence="2">
    <location>
        <begin position="1"/>
        <end position="26"/>
    </location>
</feature>
<feature type="chain" id="PRO_5032640543" description="Macrocin O-methyltransferase" evidence="2">
    <location>
        <begin position="27"/>
        <end position="361"/>
    </location>
</feature>
<dbReference type="AlphaFoldDB" id="A0A830HXI7"/>
<dbReference type="InterPro" id="IPR029063">
    <property type="entry name" value="SAM-dependent_MTases_sf"/>
</dbReference>
<evidence type="ECO:0000256" key="1">
    <source>
        <dbReference type="SAM" id="MobiDB-lite"/>
    </source>
</evidence>
<dbReference type="EMBL" id="BNJQ01000034">
    <property type="protein sequence ID" value="GHP11443.1"/>
    <property type="molecule type" value="Genomic_DNA"/>
</dbReference>
<protein>
    <recommendedName>
        <fullName evidence="5">Macrocin O-methyltransferase</fullName>
    </recommendedName>
</protein>
<evidence type="ECO:0000313" key="4">
    <source>
        <dbReference type="Proteomes" id="UP000660262"/>
    </source>
</evidence>
<feature type="region of interest" description="Disordered" evidence="1">
    <location>
        <begin position="311"/>
        <end position="361"/>
    </location>
</feature>
<evidence type="ECO:0000313" key="3">
    <source>
        <dbReference type="EMBL" id="GHP11443.1"/>
    </source>
</evidence>
<dbReference type="Pfam" id="PF05711">
    <property type="entry name" value="TylF"/>
    <property type="match status" value="1"/>
</dbReference>
<feature type="compositionally biased region" description="Basic and acidic residues" evidence="1">
    <location>
        <begin position="352"/>
        <end position="361"/>
    </location>
</feature>
<dbReference type="Gene3D" id="3.40.50.150">
    <property type="entry name" value="Vaccinia Virus protein VP39"/>
    <property type="match status" value="1"/>
</dbReference>
<evidence type="ECO:0000256" key="2">
    <source>
        <dbReference type="SAM" id="SignalP"/>
    </source>
</evidence>
<proteinExistence type="predicted"/>
<accession>A0A830HXI7</accession>
<reference evidence="3" key="1">
    <citation type="submission" date="2020-10" db="EMBL/GenBank/DDBJ databases">
        <title>Unveiling of a novel bifunctional photoreceptor, Dualchrome1, isolated from a cosmopolitan green alga.</title>
        <authorList>
            <person name="Suzuki S."/>
            <person name="Kawachi M."/>
        </authorList>
    </citation>
    <scope>NUCLEOTIDE SEQUENCE</scope>
    <source>
        <strain evidence="3">NIES 2893</strain>
    </source>
</reference>
<gene>
    <name evidence="3" type="ORF">PPROV_001017100</name>
</gene>
<dbReference type="PANTHER" id="PTHR40036">
    <property type="entry name" value="MACROCIN O-METHYLTRANSFERASE"/>
    <property type="match status" value="1"/>
</dbReference>
<name>A0A830HXI7_9CHLO</name>
<dbReference type="PANTHER" id="PTHR40036:SF1">
    <property type="entry name" value="MACROCIN O-METHYLTRANSFERASE"/>
    <property type="match status" value="1"/>
</dbReference>
<dbReference type="OrthoDB" id="198480at2759"/>
<sequence>MVCFLKMMFVMCVVVLSFFCFPCSSAGLALEEDNDSGSSSTSSSLRETTVVVTVNAHGHHPSLVNDPKVLQARDVNSGGVVGPTRRLITAELAHLALTQNVPGDFVETGVFNGGTSAIMLKTLQQYDTEGSRKFYACDSFEGLPDPVEQDKVERHLNVDGKDVNSKQSGVGLKGKWACDVTCVEDTFKKAGVWDENRIIFVKGWFNESLPHIAVDKIAFLRLDGDLYESTRDALKYLYHKLSPCGYIYIDDYGSFAGCAKAVDDYREAHGITAKMHAVTEVWKPTNGEADSPMDPTQDRFEALWWQKPCSEGEGAGAGATETESRHAHRHRVFGDDAHRFIPSSSRRHRRHSDSTHEKISV</sequence>
<dbReference type="SUPFAM" id="SSF53335">
    <property type="entry name" value="S-adenosyl-L-methionine-dependent methyltransferases"/>
    <property type="match status" value="1"/>
</dbReference>
<dbReference type="Proteomes" id="UP000660262">
    <property type="component" value="Unassembled WGS sequence"/>
</dbReference>
<organism evidence="3 4">
    <name type="scientific">Pycnococcus provasolii</name>
    <dbReference type="NCBI Taxonomy" id="41880"/>
    <lineage>
        <taxon>Eukaryota</taxon>
        <taxon>Viridiplantae</taxon>
        <taxon>Chlorophyta</taxon>
        <taxon>Pseudoscourfieldiophyceae</taxon>
        <taxon>Pseudoscourfieldiales</taxon>
        <taxon>Pycnococcaceae</taxon>
        <taxon>Pycnococcus</taxon>
    </lineage>
</organism>
<keyword evidence="2" id="KW-0732">Signal</keyword>
<keyword evidence="4" id="KW-1185">Reference proteome</keyword>
<comment type="caution">
    <text evidence="3">The sequence shown here is derived from an EMBL/GenBank/DDBJ whole genome shotgun (WGS) entry which is preliminary data.</text>
</comment>